<dbReference type="Gene3D" id="2.30.42.10">
    <property type="match status" value="1"/>
</dbReference>
<dbReference type="SUPFAM" id="SSF50156">
    <property type="entry name" value="PDZ domain-like"/>
    <property type="match status" value="1"/>
</dbReference>
<dbReference type="PROSITE" id="PS50106">
    <property type="entry name" value="PDZ"/>
    <property type="match status" value="1"/>
</dbReference>
<dbReference type="SUPFAM" id="SSF50494">
    <property type="entry name" value="Trypsin-like serine proteases"/>
    <property type="match status" value="1"/>
</dbReference>
<reference evidence="5 6" key="1">
    <citation type="submission" date="2016-12" db="EMBL/GenBank/DDBJ databases">
        <authorList>
            <person name="Song W.-J."/>
            <person name="Kurnit D.M."/>
        </authorList>
    </citation>
    <scope>NUCLEOTIDE SEQUENCE [LARGE SCALE GENOMIC DNA]</scope>
    <source>
        <strain evidence="5 6">DSM 30827</strain>
    </source>
</reference>
<feature type="region of interest" description="Disordered" evidence="3">
    <location>
        <begin position="1"/>
        <end position="46"/>
    </location>
</feature>
<evidence type="ECO:0000313" key="6">
    <source>
        <dbReference type="Proteomes" id="UP000217209"/>
    </source>
</evidence>
<dbReference type="KEGG" id="cgv:CGLAU_03785"/>
<dbReference type="EC" id="3.4.21.107" evidence="5"/>
<dbReference type="PRINTS" id="PR00834">
    <property type="entry name" value="PROTEASES2C"/>
</dbReference>
<evidence type="ECO:0000259" key="4">
    <source>
        <dbReference type="PROSITE" id="PS50106"/>
    </source>
</evidence>
<dbReference type="InterPro" id="IPR036034">
    <property type="entry name" value="PDZ_sf"/>
</dbReference>
<name>A0A1Q2HV61_9CORY</name>
<keyword evidence="1 5" id="KW-0645">Protease</keyword>
<dbReference type="GO" id="GO:0004252">
    <property type="term" value="F:serine-type endopeptidase activity"/>
    <property type="evidence" value="ECO:0007669"/>
    <property type="project" value="InterPro"/>
</dbReference>
<dbReference type="InterPro" id="IPR051201">
    <property type="entry name" value="Chloro_Bact_Ser_Proteases"/>
</dbReference>
<dbReference type="PANTHER" id="PTHR43343">
    <property type="entry name" value="PEPTIDASE S12"/>
    <property type="match status" value="1"/>
</dbReference>
<dbReference type="Pfam" id="PF13180">
    <property type="entry name" value="PDZ_2"/>
    <property type="match status" value="1"/>
</dbReference>
<proteinExistence type="predicted"/>
<protein>
    <submittedName>
        <fullName evidence="5">Periplasmic pH-dependent serine endoprotease DegQ</fullName>
        <ecNumber evidence="5">3.4.21.107</ecNumber>
    </submittedName>
</protein>
<dbReference type="Gene3D" id="2.40.10.120">
    <property type="match status" value="1"/>
</dbReference>
<organism evidence="5 6">
    <name type="scientific">Corynebacterium glaucum</name>
    <dbReference type="NCBI Taxonomy" id="187491"/>
    <lineage>
        <taxon>Bacteria</taxon>
        <taxon>Bacillati</taxon>
        <taxon>Actinomycetota</taxon>
        <taxon>Actinomycetes</taxon>
        <taxon>Mycobacteriales</taxon>
        <taxon>Corynebacteriaceae</taxon>
        <taxon>Corynebacterium</taxon>
    </lineage>
</organism>
<dbReference type="InterPro" id="IPR009003">
    <property type="entry name" value="Peptidase_S1_PA"/>
</dbReference>
<evidence type="ECO:0000313" key="5">
    <source>
        <dbReference type="EMBL" id="AQQ14734.1"/>
    </source>
</evidence>
<dbReference type="Pfam" id="PF13365">
    <property type="entry name" value="Trypsin_2"/>
    <property type="match status" value="1"/>
</dbReference>
<evidence type="ECO:0000256" key="3">
    <source>
        <dbReference type="SAM" id="MobiDB-lite"/>
    </source>
</evidence>
<dbReference type="InterPro" id="IPR001940">
    <property type="entry name" value="Peptidase_S1C"/>
</dbReference>
<evidence type="ECO:0000256" key="2">
    <source>
        <dbReference type="ARBA" id="ARBA00022801"/>
    </source>
</evidence>
<feature type="compositionally biased region" description="Polar residues" evidence="3">
    <location>
        <begin position="13"/>
        <end position="27"/>
    </location>
</feature>
<keyword evidence="2 5" id="KW-0378">Hydrolase</keyword>
<accession>A0A1Q2HV61</accession>
<dbReference type="SMART" id="SM00228">
    <property type="entry name" value="PDZ"/>
    <property type="match status" value="1"/>
</dbReference>
<dbReference type="EMBL" id="CP019688">
    <property type="protein sequence ID" value="AQQ14734.1"/>
    <property type="molecule type" value="Genomic_DNA"/>
</dbReference>
<evidence type="ECO:0000256" key="1">
    <source>
        <dbReference type="ARBA" id="ARBA00022670"/>
    </source>
</evidence>
<dbReference type="GO" id="GO:0006508">
    <property type="term" value="P:proteolysis"/>
    <property type="evidence" value="ECO:0007669"/>
    <property type="project" value="UniProtKB-KW"/>
</dbReference>
<dbReference type="Proteomes" id="UP000217209">
    <property type="component" value="Chromosome"/>
</dbReference>
<dbReference type="PANTHER" id="PTHR43343:SF3">
    <property type="entry name" value="PROTEASE DO-LIKE 8, CHLOROPLASTIC"/>
    <property type="match status" value="1"/>
</dbReference>
<keyword evidence="6" id="KW-1185">Reference proteome</keyword>
<gene>
    <name evidence="5" type="primary">degQ</name>
    <name evidence="5" type="ORF">CGLAU_03785</name>
</gene>
<sequence length="404" mass="40933">MSNAYPPQGPYEPNQNSSYEPSTSNAGVQPALNEPQSNPASQPKRRSGVGAAIAVATVTSLLVGGGAGYLAGSNATPEPRDFQNSLNQPVTDLVEEAPDGSVEKVAAAVLPAVVSIEVIGQRSAAEGSGSIVSSDGYVLTNHHVIESAADNHGEITVTLNDGSRHPATYVASDVNTDIGVIKIDGVENLPTLEFGNSNDLRVGQQVVAIGSPLGLSATVTSGIVSALNRPVRAGQGGGESSLMDGIQTDAAINPGNSGGPLVDMQGRLVGMNSVIASLSSGGPGGQGGGSIGLGFAIPSNFAQRVANQLIESGEAKQPMLGVQVNVMGDASEGAVIADVQPGSPAEQAGLKQGETIIRLNDRPIESADALIAATRSRDFGETVTLEVRGTDGELRTVEVTLSSE</sequence>
<dbReference type="AlphaFoldDB" id="A0A1Q2HV61"/>
<dbReference type="InterPro" id="IPR001478">
    <property type="entry name" value="PDZ"/>
</dbReference>
<feature type="domain" description="PDZ" evidence="4">
    <location>
        <begin position="309"/>
        <end position="391"/>
    </location>
</feature>